<reference evidence="2 3" key="1">
    <citation type="submission" date="2020-12" db="EMBL/GenBank/DDBJ databases">
        <title>FDA dAtabase for Regulatory Grade micrObial Sequences (FDA-ARGOS): Supporting development and validation of Infectious Disease Dx tests.</title>
        <authorList>
            <person name="Sproer C."/>
            <person name="Gronow S."/>
            <person name="Severitt S."/>
            <person name="Schroder I."/>
            <person name="Tallon L."/>
            <person name="Sadzewicz L."/>
            <person name="Zhao X."/>
            <person name="Boylan J."/>
            <person name="Ott S."/>
            <person name="Bowen H."/>
            <person name="Vavikolanu K."/>
            <person name="Mehta A."/>
            <person name="Aluvathingal J."/>
            <person name="Nadendla S."/>
            <person name="Lowell S."/>
            <person name="Myers T."/>
            <person name="Yan Y."/>
            <person name="Sichtig H."/>
        </authorList>
    </citation>
    <scope>NUCLEOTIDE SEQUENCE [LARGE SCALE GENOMIC DNA]</scope>
    <source>
        <strain evidence="2 3">FDAARGOS_909</strain>
        <plasmid evidence="2 3">unnamed</plasmid>
    </source>
</reference>
<proteinExistence type="predicted"/>
<protein>
    <submittedName>
        <fullName evidence="2">Uncharacterized protein</fullName>
    </submittedName>
</protein>
<evidence type="ECO:0000313" key="3">
    <source>
        <dbReference type="Proteomes" id="UP000594778"/>
    </source>
</evidence>
<accession>A0A7T2RYL8</accession>
<evidence type="ECO:0000256" key="1">
    <source>
        <dbReference type="SAM" id="SignalP"/>
    </source>
</evidence>
<feature type="signal peptide" evidence="1">
    <location>
        <begin position="1"/>
        <end position="20"/>
    </location>
</feature>
<dbReference type="EMBL" id="CP065667">
    <property type="protein sequence ID" value="QPS05766.1"/>
    <property type="molecule type" value="Genomic_DNA"/>
</dbReference>
<dbReference type="Proteomes" id="UP000594778">
    <property type="component" value="Plasmid unnamed"/>
</dbReference>
<keyword evidence="2" id="KW-0614">Plasmid</keyword>
<feature type="chain" id="PRO_5032970250" evidence="1">
    <location>
        <begin position="21"/>
        <end position="51"/>
    </location>
</feature>
<keyword evidence="1" id="KW-0732">Signal</keyword>
<organism evidence="2 3">
    <name type="scientific">Delftia acidovorans</name>
    <name type="common">Pseudomonas acidovorans</name>
    <name type="synonym">Comamonas acidovorans</name>
    <dbReference type="NCBI Taxonomy" id="80866"/>
    <lineage>
        <taxon>Bacteria</taxon>
        <taxon>Pseudomonadati</taxon>
        <taxon>Pseudomonadota</taxon>
        <taxon>Betaproteobacteria</taxon>
        <taxon>Burkholderiales</taxon>
        <taxon>Comamonadaceae</taxon>
        <taxon>Delftia</taxon>
    </lineage>
</organism>
<gene>
    <name evidence="2" type="ORF">I6G66_00145</name>
</gene>
<name>A0A7T2RYL8_DELAC</name>
<dbReference type="AlphaFoldDB" id="A0A7T2RYL8"/>
<geneLocation type="plasmid" evidence="2 3">
    <name>unnamed</name>
</geneLocation>
<dbReference type="RefSeq" id="WP_197953206.1">
    <property type="nucleotide sequence ID" value="NZ_CP065667.1"/>
</dbReference>
<evidence type="ECO:0000313" key="2">
    <source>
        <dbReference type="EMBL" id="QPS05766.1"/>
    </source>
</evidence>
<sequence>MMKRLCIAAALLSLLQPVAAQTRRPQVDLQCDLSGFVSGQTLVVDGGHIMY</sequence>